<dbReference type="Gene3D" id="3.40.50.1240">
    <property type="entry name" value="Phosphoglycerate mutase-like"/>
    <property type="match status" value="1"/>
</dbReference>
<dbReference type="Proteomes" id="UP000830236">
    <property type="component" value="Chromosome"/>
</dbReference>
<accession>A0A9E7DCR8</accession>
<dbReference type="EMBL" id="CP097095">
    <property type="protein sequence ID" value="UQF80369.1"/>
    <property type="molecule type" value="Genomic_DNA"/>
</dbReference>
<dbReference type="SUPFAM" id="SSF53254">
    <property type="entry name" value="Phosphoglycerate mutase-like"/>
    <property type="match status" value="1"/>
</dbReference>
<evidence type="ECO:0000313" key="2">
    <source>
        <dbReference type="Proteomes" id="UP000830236"/>
    </source>
</evidence>
<dbReference type="GO" id="GO:0016791">
    <property type="term" value="F:phosphatase activity"/>
    <property type="evidence" value="ECO:0007669"/>
    <property type="project" value="TreeGrafter"/>
</dbReference>
<dbReference type="InterPro" id="IPR013078">
    <property type="entry name" value="His_Pase_superF_clade-1"/>
</dbReference>
<evidence type="ECO:0000313" key="1">
    <source>
        <dbReference type="EMBL" id="UQF80369.1"/>
    </source>
</evidence>
<dbReference type="InterPro" id="IPR029033">
    <property type="entry name" value="His_PPase_superfam"/>
</dbReference>
<dbReference type="AlphaFoldDB" id="A0A9E7DCR8"/>
<name>A0A9E7DCR8_9ACTO</name>
<dbReference type="CDD" id="cd07067">
    <property type="entry name" value="HP_PGM_like"/>
    <property type="match status" value="1"/>
</dbReference>
<dbReference type="SMART" id="SM00855">
    <property type="entry name" value="PGAM"/>
    <property type="match status" value="1"/>
</dbReference>
<reference evidence="1" key="1">
    <citation type="submission" date="2022-05" db="EMBL/GenBank/DDBJ databases">
        <title>Using nanopore sequencing to obtain complete genomes from saliva samples.</title>
        <authorList>
            <person name="Baker J.L."/>
        </authorList>
    </citation>
    <scope>NUCLEOTIDE SEQUENCE</scope>
    <source>
        <strain evidence="1">JCVI-JB-Ag32</strain>
    </source>
</reference>
<dbReference type="PANTHER" id="PTHR48100">
    <property type="entry name" value="BROAD-SPECIFICITY PHOSPHATASE YOR283W-RELATED"/>
    <property type="match status" value="1"/>
</dbReference>
<sequence length="169" mass="18273">MAKRLILVRHAKAEYGAIQDAERSLTKTGQRQALQLGLELAQRLDRLDLMIISPAKRAQQTAEPLIGSLLPRSYCQEDVIYSGGPQQWLDLIHLIDESVTSMMIVGHEPTVSALAYGLDGESALARQISFGVSTATAVILEVVGSWKELASGGAIVTDVVSRGASDMWI</sequence>
<dbReference type="InterPro" id="IPR050275">
    <property type="entry name" value="PGM_Phosphatase"/>
</dbReference>
<dbReference type="KEGG" id="agh:M3I41_03620"/>
<organism evidence="1 2">
    <name type="scientific">Actinomyces graevenitzii</name>
    <dbReference type="NCBI Taxonomy" id="55565"/>
    <lineage>
        <taxon>Bacteria</taxon>
        <taxon>Bacillati</taxon>
        <taxon>Actinomycetota</taxon>
        <taxon>Actinomycetes</taxon>
        <taxon>Actinomycetales</taxon>
        <taxon>Actinomycetaceae</taxon>
        <taxon>Actinomyces</taxon>
    </lineage>
</organism>
<proteinExistence type="predicted"/>
<gene>
    <name evidence="1" type="ORF">M3I41_03620</name>
</gene>
<dbReference type="Pfam" id="PF00300">
    <property type="entry name" value="His_Phos_1"/>
    <property type="match status" value="1"/>
</dbReference>
<protein>
    <submittedName>
        <fullName evidence="1">Histidine phosphatase family protein</fullName>
    </submittedName>
</protein>